<dbReference type="AlphaFoldDB" id="A0A1M6WGG2"/>
<feature type="region of interest" description="Disordered" evidence="1">
    <location>
        <begin position="152"/>
        <end position="203"/>
    </location>
</feature>
<evidence type="ECO:0000256" key="1">
    <source>
        <dbReference type="SAM" id="MobiDB-lite"/>
    </source>
</evidence>
<feature type="non-terminal residue" evidence="2">
    <location>
        <position position="203"/>
    </location>
</feature>
<proteinExistence type="predicted"/>
<dbReference type="Proteomes" id="UP000184452">
    <property type="component" value="Unassembled WGS sequence"/>
</dbReference>
<name>A0A1M6WGG2_9ACTN</name>
<reference evidence="2 3" key="1">
    <citation type="submission" date="2016-11" db="EMBL/GenBank/DDBJ databases">
        <authorList>
            <person name="Jaros S."/>
            <person name="Januszkiewicz K."/>
            <person name="Wedrychowicz H."/>
        </authorList>
    </citation>
    <scope>NUCLEOTIDE SEQUENCE [LARGE SCALE GENOMIC DNA]</scope>
    <source>
        <strain evidence="2 3">CGMCC 4.5723</strain>
    </source>
</reference>
<feature type="compositionally biased region" description="Basic and acidic residues" evidence="1">
    <location>
        <begin position="191"/>
        <end position="203"/>
    </location>
</feature>
<keyword evidence="3" id="KW-1185">Reference proteome</keyword>
<organism evidence="2 3">
    <name type="scientific">Nocardiopsis flavescens</name>
    <dbReference type="NCBI Taxonomy" id="758803"/>
    <lineage>
        <taxon>Bacteria</taxon>
        <taxon>Bacillati</taxon>
        <taxon>Actinomycetota</taxon>
        <taxon>Actinomycetes</taxon>
        <taxon>Streptosporangiales</taxon>
        <taxon>Nocardiopsidaceae</taxon>
        <taxon>Nocardiopsis</taxon>
    </lineage>
</organism>
<evidence type="ECO:0000313" key="3">
    <source>
        <dbReference type="Proteomes" id="UP000184452"/>
    </source>
</evidence>
<sequence>MNDDRQSYDDDGQEEYALQAAVEGNGYHKSKGLQWLDLCPHLGTSEKTLLRVLLSLTRHENPRRKISPERLRHLVYSGPVALGEEPKCASVSGLRRMLRALAALGQITTPEDRPLTFSSGKSAQSRAVTMQIWRYPRHECGSRNAYDALARIDKDEKNPPRYPLAGPDMAPRWQHLPTPAPNEDTPSDQPGQKDDQPGQKDDQ</sequence>
<protein>
    <submittedName>
        <fullName evidence="2">Uncharacterized protein</fullName>
    </submittedName>
</protein>
<dbReference type="STRING" id="758803.SAMN05421803_14328"/>
<accession>A0A1M6WGG2</accession>
<dbReference type="EMBL" id="FQZK01000043">
    <property type="protein sequence ID" value="SHK92872.1"/>
    <property type="molecule type" value="Genomic_DNA"/>
</dbReference>
<evidence type="ECO:0000313" key="2">
    <source>
        <dbReference type="EMBL" id="SHK92872.1"/>
    </source>
</evidence>
<dbReference type="RefSeq" id="WP_218619611.1">
    <property type="nucleotide sequence ID" value="NZ_FQZK01000043.1"/>
</dbReference>
<gene>
    <name evidence="2" type="ORF">SAMN05421803_14328</name>
</gene>